<organism evidence="2">
    <name type="scientific">Calcidiscus leptoporus</name>
    <dbReference type="NCBI Taxonomy" id="127549"/>
    <lineage>
        <taxon>Eukaryota</taxon>
        <taxon>Haptista</taxon>
        <taxon>Haptophyta</taxon>
        <taxon>Prymnesiophyceae</taxon>
        <taxon>Coccolithales</taxon>
        <taxon>Calcidiscaceae</taxon>
        <taxon>Calcidiscus</taxon>
    </lineage>
</organism>
<dbReference type="AlphaFoldDB" id="A0A7S0J8N5"/>
<gene>
    <name evidence="2" type="ORF">CLEP1334_LOCUS19770</name>
</gene>
<feature type="region of interest" description="Disordered" evidence="1">
    <location>
        <begin position="1"/>
        <end position="49"/>
    </location>
</feature>
<proteinExistence type="predicted"/>
<reference evidence="2" key="1">
    <citation type="submission" date="2021-01" db="EMBL/GenBank/DDBJ databases">
        <authorList>
            <person name="Corre E."/>
            <person name="Pelletier E."/>
            <person name="Niang G."/>
            <person name="Scheremetjew M."/>
            <person name="Finn R."/>
            <person name="Kale V."/>
            <person name="Holt S."/>
            <person name="Cochrane G."/>
            <person name="Meng A."/>
            <person name="Brown T."/>
            <person name="Cohen L."/>
        </authorList>
    </citation>
    <scope>NUCLEOTIDE SEQUENCE</scope>
    <source>
        <strain evidence="2">RCC1130</strain>
    </source>
</reference>
<dbReference type="EMBL" id="HBER01039042">
    <property type="protein sequence ID" value="CAD8544482.1"/>
    <property type="molecule type" value="Transcribed_RNA"/>
</dbReference>
<protein>
    <submittedName>
        <fullName evidence="2">Uncharacterized protein</fullName>
    </submittedName>
</protein>
<accession>A0A7S0J8N5</accession>
<name>A0A7S0J8N5_9EUKA</name>
<sequence length="439" mass="45653">MLDLGHSAVGEEDEPFGDFGGFSGRDSAQPPALAGAARAGHGLEDEAAADDDFGDFGSFSCGPPGGAGDTVPTMGVTVGASAAALSNLAADEDDSFSKFAVPTLPGSSAPTAAEAPEGLSGVLAQLLASGRFEEAESCKAHIECLADLAVHKSAYDAAKMNDNLEEAIRLRDVVLPRLREQVQPDEVVLRWQHTYDAVGVAQMTGHVQQLFGEEQAAPFLANCPTDLVALAARDLPAAAAAQRRLRAAYELLLELSVEKQKEMLVTQRRLLEAVVTQMRVALAAIEAAPPTLDAAARASAMASPQVLALMRALQASRKLALTLAAASVWLSSICVLSANLAAPSAADASPSAAEADTLLGQALALTGADESALEPFDPAPMLTAPIPLSERCALTLMPLVSGRAEQLPPVVEWKGHFFHAPSINFWIHNVSPELPSACA</sequence>
<evidence type="ECO:0000313" key="2">
    <source>
        <dbReference type="EMBL" id="CAD8544482.1"/>
    </source>
</evidence>
<evidence type="ECO:0000256" key="1">
    <source>
        <dbReference type="SAM" id="MobiDB-lite"/>
    </source>
</evidence>
<feature type="compositionally biased region" description="Low complexity" evidence="1">
    <location>
        <begin position="24"/>
        <end position="40"/>
    </location>
</feature>